<feature type="domain" description="Protein Lines N-terminal" evidence="1">
    <location>
        <begin position="14"/>
        <end position="106"/>
    </location>
</feature>
<dbReference type="Pfam" id="PF14694">
    <property type="entry name" value="LINES_N"/>
    <property type="match status" value="1"/>
</dbReference>
<dbReference type="PANTHER" id="PTHR16057">
    <property type="entry name" value="WINS1, 2 PROTEIN"/>
    <property type="match status" value="1"/>
</dbReference>
<dbReference type="InterPro" id="IPR024875">
    <property type="entry name" value="Protein_Lines"/>
</dbReference>
<dbReference type="OrthoDB" id="8251209at2759"/>
<evidence type="ECO:0000313" key="3">
    <source>
        <dbReference type="Proteomes" id="UP000728185"/>
    </source>
</evidence>
<sequence>SSNPKLCTLLESIKAVVVRKGSSEFSKSYEEFIITLFIGQDAHLIRGLYLWLMIANKLSQSWYEEQHLIPNPHWTFCSLLERIGYSSHLIVDWLVSPETEMLLYLVPGPPILLTGTDMSLPPSGETADLVWPRRDVCHFLVRLLRCLETLHEHGNIPFNPKALLRSLEIAVHTLEMLENSSNSGS</sequence>
<dbReference type="Proteomes" id="UP000728185">
    <property type="component" value="Unassembled WGS sequence"/>
</dbReference>
<organism evidence="2 3">
    <name type="scientific">Fasciolopsis buskii</name>
    <dbReference type="NCBI Taxonomy" id="27845"/>
    <lineage>
        <taxon>Eukaryota</taxon>
        <taxon>Metazoa</taxon>
        <taxon>Spiralia</taxon>
        <taxon>Lophotrochozoa</taxon>
        <taxon>Platyhelminthes</taxon>
        <taxon>Trematoda</taxon>
        <taxon>Digenea</taxon>
        <taxon>Plagiorchiida</taxon>
        <taxon>Echinostomata</taxon>
        <taxon>Echinostomatoidea</taxon>
        <taxon>Fasciolidae</taxon>
        <taxon>Fasciolopsis</taxon>
    </lineage>
</organism>
<evidence type="ECO:0000259" key="1">
    <source>
        <dbReference type="Pfam" id="PF14694"/>
    </source>
</evidence>
<dbReference type="InterPro" id="IPR032794">
    <property type="entry name" value="LINES_N"/>
</dbReference>
<protein>
    <recommendedName>
        <fullName evidence="1">Protein Lines N-terminal domain-containing protein</fullName>
    </recommendedName>
</protein>
<feature type="non-terminal residue" evidence="2">
    <location>
        <position position="1"/>
    </location>
</feature>
<gene>
    <name evidence="2" type="ORF">FBUS_09017</name>
</gene>
<keyword evidence="3" id="KW-1185">Reference proteome</keyword>
<dbReference type="PANTHER" id="PTHR16057:SF1">
    <property type="entry name" value="PROTEIN LINES HOMOLOG 1"/>
    <property type="match status" value="1"/>
</dbReference>
<evidence type="ECO:0000313" key="2">
    <source>
        <dbReference type="EMBL" id="KAA0185158.1"/>
    </source>
</evidence>
<dbReference type="EMBL" id="LUCM01010676">
    <property type="protein sequence ID" value="KAA0185158.1"/>
    <property type="molecule type" value="Genomic_DNA"/>
</dbReference>
<name>A0A8E0RLS9_9TREM</name>
<comment type="caution">
    <text evidence="2">The sequence shown here is derived from an EMBL/GenBank/DDBJ whole genome shotgun (WGS) entry which is preliminary data.</text>
</comment>
<proteinExistence type="predicted"/>
<accession>A0A8E0RLS9</accession>
<reference evidence="2" key="1">
    <citation type="submission" date="2019-05" db="EMBL/GenBank/DDBJ databases">
        <title>Annotation for the trematode Fasciolopsis buski.</title>
        <authorList>
            <person name="Choi Y.-J."/>
        </authorList>
    </citation>
    <scope>NUCLEOTIDE SEQUENCE</scope>
    <source>
        <strain evidence="2">HT</strain>
        <tissue evidence="2">Whole worm</tissue>
    </source>
</reference>
<dbReference type="AlphaFoldDB" id="A0A8E0RLS9"/>